<feature type="domain" description="DRBM" evidence="7">
    <location>
        <begin position="294"/>
        <end position="361"/>
    </location>
</feature>
<protein>
    <submittedName>
        <fullName evidence="9">Uncharacterized protein</fullName>
    </submittedName>
</protein>
<accession>A0A8T1WH13</accession>
<dbReference type="GO" id="GO:0005634">
    <property type="term" value="C:nucleus"/>
    <property type="evidence" value="ECO:0007669"/>
    <property type="project" value="TreeGrafter"/>
</dbReference>
<dbReference type="InterPro" id="IPR000999">
    <property type="entry name" value="RNase_III_dom"/>
</dbReference>
<evidence type="ECO:0000259" key="7">
    <source>
        <dbReference type="PROSITE" id="PS50137"/>
    </source>
</evidence>
<organism evidence="9 10">
    <name type="scientific">Phytophthora boehmeriae</name>
    <dbReference type="NCBI Taxonomy" id="109152"/>
    <lineage>
        <taxon>Eukaryota</taxon>
        <taxon>Sar</taxon>
        <taxon>Stramenopiles</taxon>
        <taxon>Oomycota</taxon>
        <taxon>Peronosporomycetes</taxon>
        <taxon>Peronosporales</taxon>
        <taxon>Peronosporaceae</taxon>
        <taxon>Phytophthora</taxon>
    </lineage>
</organism>
<dbReference type="PROSITE" id="PS50142">
    <property type="entry name" value="RNASE_3_2"/>
    <property type="match status" value="1"/>
</dbReference>
<evidence type="ECO:0000256" key="1">
    <source>
        <dbReference type="ARBA" id="ARBA00022722"/>
    </source>
</evidence>
<dbReference type="GO" id="GO:0006396">
    <property type="term" value="P:RNA processing"/>
    <property type="evidence" value="ECO:0007669"/>
    <property type="project" value="InterPro"/>
</dbReference>
<dbReference type="GO" id="GO:0010468">
    <property type="term" value="P:regulation of gene expression"/>
    <property type="evidence" value="ECO:0007669"/>
    <property type="project" value="TreeGrafter"/>
</dbReference>
<dbReference type="PANTHER" id="PTHR11207">
    <property type="entry name" value="RIBONUCLEASE III"/>
    <property type="match status" value="1"/>
</dbReference>
<dbReference type="SMART" id="SM00535">
    <property type="entry name" value="RIBOc"/>
    <property type="match status" value="1"/>
</dbReference>
<name>A0A8T1WH13_9STRA</name>
<sequence>MHKVLLRVGCRRALTSRGVFRAFSQQSSLPDGFRSPQAVADAVAAAVAAENKANKSLKTKSQENSSNSDSNNVPRLERRRLEGDEITTKDITVEQLLQPKINPEWQVIKPQHFDKVPIPEGWDDGLKELQTRIGVQFKDVTLLRSAMIHHGYLPHGVVPEDIPVVRLSNRALEFLGDSLLGASAAAYLYQMQPTHQEGQLSRAKAAIVNNNSLSKISADLGIPDLILWPVEFSRRLASAKPTYIKGRVTMSAGALESLIGAIYLDQGMETAMKFVTTHILPRAVEYATRDAIWEPIVELQNLLQGHYYGQPVYKYIPAKMNASEYTVELYVKGRPILKASGDSYKSARNRAAEAAYWHFEKLLGPAP</sequence>
<dbReference type="PROSITE" id="PS50137">
    <property type="entry name" value="DS_RBD"/>
    <property type="match status" value="1"/>
</dbReference>
<evidence type="ECO:0000256" key="5">
    <source>
        <dbReference type="PROSITE-ProRule" id="PRU00266"/>
    </source>
</evidence>
<keyword evidence="3" id="KW-0378">Hydrolase</keyword>
<keyword evidence="1" id="KW-0540">Nuclease</keyword>
<evidence type="ECO:0000256" key="2">
    <source>
        <dbReference type="ARBA" id="ARBA00022759"/>
    </source>
</evidence>
<dbReference type="InterPro" id="IPR014720">
    <property type="entry name" value="dsRBD_dom"/>
</dbReference>
<comment type="caution">
    <text evidence="9">The sequence shown here is derived from an EMBL/GenBank/DDBJ whole genome shotgun (WGS) entry which is preliminary data.</text>
</comment>
<evidence type="ECO:0000313" key="10">
    <source>
        <dbReference type="Proteomes" id="UP000693981"/>
    </source>
</evidence>
<dbReference type="Proteomes" id="UP000693981">
    <property type="component" value="Unassembled WGS sequence"/>
</dbReference>
<evidence type="ECO:0000256" key="4">
    <source>
        <dbReference type="ARBA" id="ARBA00022884"/>
    </source>
</evidence>
<feature type="domain" description="RNase III" evidence="8">
    <location>
        <begin position="126"/>
        <end position="267"/>
    </location>
</feature>
<dbReference type="PANTHER" id="PTHR11207:SF0">
    <property type="entry name" value="RIBONUCLEASE 3"/>
    <property type="match status" value="1"/>
</dbReference>
<dbReference type="GO" id="GO:0004525">
    <property type="term" value="F:ribonuclease III activity"/>
    <property type="evidence" value="ECO:0007669"/>
    <property type="project" value="InterPro"/>
</dbReference>
<keyword evidence="10" id="KW-1185">Reference proteome</keyword>
<dbReference type="GO" id="GO:0003725">
    <property type="term" value="F:double-stranded RNA binding"/>
    <property type="evidence" value="ECO:0007669"/>
    <property type="project" value="TreeGrafter"/>
</dbReference>
<evidence type="ECO:0000256" key="6">
    <source>
        <dbReference type="SAM" id="MobiDB-lite"/>
    </source>
</evidence>
<dbReference type="EMBL" id="JAGDFL010000370">
    <property type="protein sequence ID" value="KAG7390929.1"/>
    <property type="molecule type" value="Genomic_DNA"/>
</dbReference>
<reference evidence="9" key="1">
    <citation type="submission" date="2021-02" db="EMBL/GenBank/DDBJ databases">
        <authorList>
            <person name="Palmer J.M."/>
        </authorList>
    </citation>
    <scope>NUCLEOTIDE SEQUENCE</scope>
    <source>
        <strain evidence="9">SCRP23</strain>
    </source>
</reference>
<dbReference type="CDD" id="cd00593">
    <property type="entry name" value="RIBOc"/>
    <property type="match status" value="1"/>
</dbReference>
<proteinExistence type="predicted"/>
<dbReference type="Pfam" id="PF00035">
    <property type="entry name" value="dsrm"/>
    <property type="match status" value="1"/>
</dbReference>
<keyword evidence="2" id="KW-0255">Endonuclease</keyword>
<evidence type="ECO:0000259" key="8">
    <source>
        <dbReference type="PROSITE" id="PS50142"/>
    </source>
</evidence>
<evidence type="ECO:0000256" key="3">
    <source>
        <dbReference type="ARBA" id="ARBA00022801"/>
    </source>
</evidence>
<feature type="region of interest" description="Disordered" evidence="6">
    <location>
        <begin position="54"/>
        <end position="81"/>
    </location>
</feature>
<dbReference type="OrthoDB" id="67027at2759"/>
<gene>
    <name evidence="9" type="ORF">PHYBOEH_006873</name>
</gene>
<dbReference type="Pfam" id="PF14622">
    <property type="entry name" value="Ribonucleas_3_3"/>
    <property type="match status" value="1"/>
</dbReference>
<keyword evidence="4 5" id="KW-0694">RNA-binding</keyword>
<evidence type="ECO:0000313" key="9">
    <source>
        <dbReference type="EMBL" id="KAG7390929.1"/>
    </source>
</evidence>
<dbReference type="SMART" id="SM00358">
    <property type="entry name" value="DSRM"/>
    <property type="match status" value="1"/>
</dbReference>
<dbReference type="AlphaFoldDB" id="A0A8T1WH13"/>